<dbReference type="AlphaFoldDB" id="X1UGH6"/>
<reference evidence="2" key="1">
    <citation type="journal article" date="2014" name="Front. Microbiol.">
        <title>High frequency of phylogenetically diverse reductive dehalogenase-homologous genes in deep subseafloor sedimentary metagenomes.</title>
        <authorList>
            <person name="Kawai M."/>
            <person name="Futagami T."/>
            <person name="Toyoda A."/>
            <person name="Takaki Y."/>
            <person name="Nishi S."/>
            <person name="Hori S."/>
            <person name="Arai W."/>
            <person name="Tsubouchi T."/>
            <person name="Morono Y."/>
            <person name="Uchiyama I."/>
            <person name="Ito T."/>
            <person name="Fujiyama A."/>
            <person name="Inagaki F."/>
            <person name="Takami H."/>
        </authorList>
    </citation>
    <scope>NUCLEOTIDE SEQUENCE</scope>
    <source>
        <strain evidence="2">Expedition CK06-06</strain>
    </source>
</reference>
<name>X1UGH6_9ZZZZ</name>
<dbReference type="Pfam" id="PF13426">
    <property type="entry name" value="PAS_9"/>
    <property type="match status" value="1"/>
</dbReference>
<comment type="caution">
    <text evidence="2">The sequence shown here is derived from an EMBL/GenBank/DDBJ whole genome shotgun (WGS) entry which is preliminary data.</text>
</comment>
<proteinExistence type="predicted"/>
<dbReference type="InterPro" id="IPR000700">
    <property type="entry name" value="PAS-assoc_C"/>
</dbReference>
<dbReference type="InterPro" id="IPR001610">
    <property type="entry name" value="PAC"/>
</dbReference>
<dbReference type="SUPFAM" id="SSF55785">
    <property type="entry name" value="PYP-like sensor domain (PAS domain)"/>
    <property type="match status" value="1"/>
</dbReference>
<evidence type="ECO:0000313" key="2">
    <source>
        <dbReference type="EMBL" id="GAJ16593.1"/>
    </source>
</evidence>
<dbReference type="EMBL" id="BARW01041478">
    <property type="protein sequence ID" value="GAJ16593.1"/>
    <property type="molecule type" value="Genomic_DNA"/>
</dbReference>
<sequence>GILNAEPDPERVQREMLDVVRQNRVWKGELLNKKKNGDLFYIGASIYQLLDEKGDFIASVGFQEDITKQKQAQEALRESEEKYRMLFNNVNDAVY</sequence>
<protein>
    <recommendedName>
        <fullName evidence="1">PAC domain-containing protein</fullName>
    </recommendedName>
</protein>
<dbReference type="Gene3D" id="3.30.450.20">
    <property type="entry name" value="PAS domain"/>
    <property type="match status" value="2"/>
</dbReference>
<feature type="non-terminal residue" evidence="2">
    <location>
        <position position="95"/>
    </location>
</feature>
<dbReference type="InterPro" id="IPR000014">
    <property type="entry name" value="PAS"/>
</dbReference>
<dbReference type="SMART" id="SM00086">
    <property type="entry name" value="PAC"/>
    <property type="match status" value="1"/>
</dbReference>
<dbReference type="InterPro" id="IPR035965">
    <property type="entry name" value="PAS-like_dom_sf"/>
</dbReference>
<dbReference type="PROSITE" id="PS50113">
    <property type="entry name" value="PAC"/>
    <property type="match status" value="1"/>
</dbReference>
<feature type="non-terminal residue" evidence="2">
    <location>
        <position position="1"/>
    </location>
</feature>
<gene>
    <name evidence="2" type="ORF">S12H4_62087</name>
</gene>
<organism evidence="2">
    <name type="scientific">marine sediment metagenome</name>
    <dbReference type="NCBI Taxonomy" id="412755"/>
    <lineage>
        <taxon>unclassified sequences</taxon>
        <taxon>metagenomes</taxon>
        <taxon>ecological metagenomes</taxon>
    </lineage>
</organism>
<feature type="domain" description="PAC" evidence="1">
    <location>
        <begin position="24"/>
        <end position="78"/>
    </location>
</feature>
<evidence type="ECO:0000259" key="1">
    <source>
        <dbReference type="PROSITE" id="PS50113"/>
    </source>
</evidence>
<dbReference type="NCBIfam" id="TIGR00229">
    <property type="entry name" value="sensory_box"/>
    <property type="match status" value="1"/>
</dbReference>
<accession>X1UGH6</accession>